<dbReference type="RefSeq" id="WP_256945937.1">
    <property type="nucleotide sequence ID" value="NZ_JANHNZ010000015.1"/>
</dbReference>
<keyword evidence="3 9" id="KW-0732">Signal</keyword>
<dbReference type="Pfam" id="PF01297">
    <property type="entry name" value="ZnuA"/>
    <property type="match status" value="1"/>
</dbReference>
<evidence type="ECO:0000256" key="4">
    <source>
        <dbReference type="ARBA" id="ARBA00022833"/>
    </source>
</evidence>
<gene>
    <name evidence="11" type="ORF">NPA36_09735</name>
</gene>
<dbReference type="EMBL" id="JANHNZ010000015">
    <property type="protein sequence ID" value="MCQ9210827.1"/>
    <property type="molecule type" value="Genomic_DNA"/>
</dbReference>
<reference evidence="11" key="2">
    <citation type="journal article" date="2023" name="Curr. Microbiol.">
        <title>Granulicatella seriolae sp. nov., a Novel Facultative Anaerobe Isolated from Yellowtail Marine Fish.</title>
        <authorList>
            <person name="Lee M."/>
            <person name="Choi Y.J."/>
            <person name="Farooq A."/>
            <person name="Jeong J.B."/>
            <person name="Jung M.Y."/>
        </authorList>
    </citation>
    <scope>NUCLEOTIDE SEQUENCE</scope>
    <source>
        <strain evidence="11">S8</strain>
    </source>
</reference>
<dbReference type="SUPFAM" id="SSF50814">
    <property type="entry name" value="Lipocalins"/>
    <property type="match status" value="1"/>
</dbReference>
<reference evidence="11" key="1">
    <citation type="submission" date="2022-07" db="EMBL/GenBank/DDBJ databases">
        <authorList>
            <person name="Jung M.-Y."/>
            <person name="Lee M."/>
        </authorList>
    </citation>
    <scope>NUCLEOTIDE SEQUENCE</scope>
    <source>
        <strain evidence="11">S8</strain>
    </source>
</reference>
<reference evidence="11" key="3">
    <citation type="journal article" date="2023" name="Microbiol. Resour. Announc.">
        <title>Draft Genome Sequence of Granulicatella sp. Strain S8, Isolated from a Marine Fish, Seriola quinqueradiata.</title>
        <authorList>
            <person name="Lee M."/>
            <person name="Farooq A."/>
            <person name="Jeong J.B."/>
            <person name="Jung M.Y."/>
        </authorList>
    </citation>
    <scope>NUCLEOTIDE SEQUENCE</scope>
    <source>
        <strain evidence="11">S8</strain>
    </source>
</reference>
<accession>A0ABT1WR76</accession>
<comment type="similarity">
    <text evidence="1 7">Belongs to the bacterial solute-binding protein 9 family.</text>
</comment>
<feature type="region of interest" description="Disordered" evidence="8">
    <location>
        <begin position="125"/>
        <end position="144"/>
    </location>
</feature>
<evidence type="ECO:0000259" key="10">
    <source>
        <dbReference type="Pfam" id="PF09223"/>
    </source>
</evidence>
<keyword evidence="12" id="KW-1185">Reference proteome</keyword>
<dbReference type="Gene3D" id="2.40.128.20">
    <property type="match status" value="1"/>
</dbReference>
<keyword evidence="6" id="KW-0406">Ion transport</keyword>
<dbReference type="InterPro" id="IPR015304">
    <property type="entry name" value="ZinT_dom"/>
</dbReference>
<keyword evidence="5" id="KW-0864">Zinc transport</keyword>
<feature type="compositionally biased region" description="Basic and acidic residues" evidence="8">
    <location>
        <begin position="132"/>
        <end position="144"/>
    </location>
</feature>
<dbReference type="PRINTS" id="PR00691">
    <property type="entry name" value="ADHESINB"/>
</dbReference>
<organism evidence="11 12">
    <name type="scientific">Granulicatella seriolae</name>
    <dbReference type="NCBI Taxonomy" id="2967226"/>
    <lineage>
        <taxon>Bacteria</taxon>
        <taxon>Bacillati</taxon>
        <taxon>Bacillota</taxon>
        <taxon>Bacilli</taxon>
        <taxon>Lactobacillales</taxon>
        <taxon>Carnobacteriaceae</taxon>
        <taxon>Granulicatella</taxon>
    </lineage>
</organism>
<evidence type="ECO:0000256" key="3">
    <source>
        <dbReference type="ARBA" id="ARBA00022729"/>
    </source>
</evidence>
<comment type="caution">
    <text evidence="11">The sequence shown here is derived from an EMBL/GenBank/DDBJ whole genome shotgun (WGS) entry which is preliminary data.</text>
</comment>
<dbReference type="Gene3D" id="3.40.50.1980">
    <property type="entry name" value="Nitrogenase molybdenum iron protein domain"/>
    <property type="match status" value="2"/>
</dbReference>
<evidence type="ECO:0000256" key="2">
    <source>
        <dbReference type="ARBA" id="ARBA00022448"/>
    </source>
</evidence>
<name>A0ABT1WR76_9LACT</name>
<evidence type="ECO:0000256" key="8">
    <source>
        <dbReference type="SAM" id="MobiDB-lite"/>
    </source>
</evidence>
<keyword evidence="4" id="KW-0862">Zinc</keyword>
<protein>
    <submittedName>
        <fullName evidence="11">ZinT/AdcA family metal-binding protein</fullName>
    </submittedName>
</protein>
<dbReference type="PROSITE" id="PS51257">
    <property type="entry name" value="PROKAR_LIPOPROTEIN"/>
    <property type="match status" value="1"/>
</dbReference>
<dbReference type="Proteomes" id="UP001059480">
    <property type="component" value="Unassembled WGS sequence"/>
</dbReference>
<dbReference type="InterPro" id="IPR006129">
    <property type="entry name" value="AdhesinB"/>
</dbReference>
<evidence type="ECO:0000313" key="12">
    <source>
        <dbReference type="Proteomes" id="UP001059480"/>
    </source>
</evidence>
<evidence type="ECO:0000256" key="1">
    <source>
        <dbReference type="ARBA" id="ARBA00011028"/>
    </source>
</evidence>
<keyword evidence="2 7" id="KW-0813">Transport</keyword>
<dbReference type="InterPro" id="IPR050492">
    <property type="entry name" value="Bact_metal-bind_prot9"/>
</dbReference>
<dbReference type="SUPFAM" id="SSF53807">
    <property type="entry name" value="Helical backbone' metal receptor"/>
    <property type="match status" value="1"/>
</dbReference>
<dbReference type="CDD" id="cd01017">
    <property type="entry name" value="AdcA"/>
    <property type="match status" value="1"/>
</dbReference>
<evidence type="ECO:0000256" key="7">
    <source>
        <dbReference type="RuleBase" id="RU003512"/>
    </source>
</evidence>
<dbReference type="InterPro" id="IPR006128">
    <property type="entry name" value="Lipoprotein_PsaA-like"/>
</dbReference>
<feature type="domain" description="ZinT" evidence="10">
    <location>
        <begin position="330"/>
        <end position="509"/>
    </location>
</feature>
<dbReference type="InterPro" id="IPR006127">
    <property type="entry name" value="ZnuA-like"/>
</dbReference>
<dbReference type="PANTHER" id="PTHR42953:SF3">
    <property type="entry name" value="HIGH-AFFINITY ZINC UPTAKE SYSTEM PROTEIN ZNUA"/>
    <property type="match status" value="1"/>
</dbReference>
<dbReference type="InterPro" id="IPR012674">
    <property type="entry name" value="Calycin"/>
</dbReference>
<sequence length="509" mass="56560">MKKSLISILGFAALLAACGNGATTNTSSTTGSGDQVKVIASFYPMYDFTKNIVGDEGEVSLLIGSGVEAHGYEPSAKDMAIIQEADAFVYNNENMETWVPKLESTIDKDKVKMIKATEGMVLLPGSDEEEHDHDHSGEGHSHELDPHVWLAPSLAIKEVESIRDQLVTAFPAKKEAFEANAKAYITKLTALDETYKKELSVAKQKTFVTQHAAFSYLALEYGLTQVPISGISPDVEPSPSRLAELTTFVKENDIKNIYFEANASAKIAETLSKETGVQLLVLNPLESLTKEQMDKGEDYISVMNENLAALLKTTNTENNSPLAQTTKVTEKTIYNGYFEDVDTQDRSLTDWAGEWQSVYPYLVDGTLDQVFDYKSKKDSSKTALEYKEYYTSGYKTDVDKITITADTMEFFVNGQGHKATYKYAGKHVLTYSKGNRGVRYLFEATEDVPGAYKYVQFSDHSIFPTKAGHFHIYFGNESQAALLEELENWPTYYPANLNGLEIAQEMVAH</sequence>
<evidence type="ECO:0000256" key="6">
    <source>
        <dbReference type="ARBA" id="ARBA00023065"/>
    </source>
</evidence>
<evidence type="ECO:0000313" key="11">
    <source>
        <dbReference type="EMBL" id="MCQ9210827.1"/>
    </source>
</evidence>
<dbReference type="Pfam" id="PF09223">
    <property type="entry name" value="ZinT"/>
    <property type="match status" value="1"/>
</dbReference>
<evidence type="ECO:0000256" key="9">
    <source>
        <dbReference type="SAM" id="SignalP"/>
    </source>
</evidence>
<dbReference type="PRINTS" id="PR00690">
    <property type="entry name" value="ADHESNFAMILY"/>
</dbReference>
<feature type="signal peptide" evidence="9">
    <location>
        <begin position="1"/>
        <end position="22"/>
    </location>
</feature>
<dbReference type="PANTHER" id="PTHR42953">
    <property type="entry name" value="HIGH-AFFINITY ZINC UPTAKE SYSTEM PROTEIN ZNUA-RELATED"/>
    <property type="match status" value="1"/>
</dbReference>
<evidence type="ECO:0000256" key="5">
    <source>
        <dbReference type="ARBA" id="ARBA00022906"/>
    </source>
</evidence>
<feature type="chain" id="PRO_5045720684" evidence="9">
    <location>
        <begin position="23"/>
        <end position="509"/>
    </location>
</feature>
<proteinExistence type="inferred from homology"/>